<evidence type="ECO:0000259" key="3">
    <source>
        <dbReference type="PROSITE" id="PS51123"/>
    </source>
</evidence>
<dbReference type="PANTHER" id="PTHR30329:SF21">
    <property type="entry name" value="LIPOPROTEIN YIAD-RELATED"/>
    <property type="match status" value="1"/>
</dbReference>
<keyword evidence="2" id="KW-0732">Signal</keyword>
<dbReference type="AlphaFoldDB" id="A0A921JHQ1"/>
<reference evidence="4" key="1">
    <citation type="journal article" date="2021" name="PeerJ">
        <title>Extensive microbial diversity within the chicken gut microbiome revealed by metagenomics and culture.</title>
        <authorList>
            <person name="Gilroy R."/>
            <person name="Ravi A."/>
            <person name="Getino M."/>
            <person name="Pursley I."/>
            <person name="Horton D.L."/>
            <person name="Alikhan N.F."/>
            <person name="Baker D."/>
            <person name="Gharbi K."/>
            <person name="Hall N."/>
            <person name="Watson M."/>
            <person name="Adriaenssens E.M."/>
            <person name="Foster-Nyarko E."/>
            <person name="Jarju S."/>
            <person name="Secka A."/>
            <person name="Antonio M."/>
            <person name="Oren A."/>
            <person name="Chaudhuri R.R."/>
            <person name="La Ragione R."/>
            <person name="Hildebrand F."/>
            <person name="Pallen M.J."/>
        </authorList>
    </citation>
    <scope>NUCLEOTIDE SEQUENCE</scope>
    <source>
        <strain evidence="4">4100</strain>
    </source>
</reference>
<comment type="caution">
    <text evidence="4">The sequence shown here is derived from an EMBL/GenBank/DDBJ whole genome shotgun (WGS) entry which is preliminary data.</text>
</comment>
<feature type="chain" id="PRO_5036791363" evidence="2">
    <location>
        <begin position="27"/>
        <end position="217"/>
    </location>
</feature>
<accession>A0A921JHQ1</accession>
<dbReference type="EMBL" id="DYXT01000018">
    <property type="protein sequence ID" value="HJE38696.1"/>
    <property type="molecule type" value="Genomic_DNA"/>
</dbReference>
<sequence>MLQILLRAGFLIAALLCAQSSSYLRADDFKDPYADYDETAAFDMEIEENLATPVIQQPEKAPIVKYMTALAHQLKQRYKVETLRAGEVVVVTIPSDDLFLPNDTLLSPYAPTLLRPLLPLLRDPDLFKLVYAVHTDNTGSPSYIENLASARNQSIYAWLLDVAKVNPDLFIINYDMGDSRPLVDNDTRANRALNRRIEFFLVPGPKLITLAHTKKIK</sequence>
<keyword evidence="1" id="KW-0472">Membrane</keyword>
<feature type="signal peptide" evidence="2">
    <location>
        <begin position="1"/>
        <end position="26"/>
    </location>
</feature>
<dbReference type="Gene3D" id="3.30.1330.60">
    <property type="entry name" value="OmpA-like domain"/>
    <property type="match status" value="1"/>
</dbReference>
<dbReference type="InterPro" id="IPR036737">
    <property type="entry name" value="OmpA-like_sf"/>
</dbReference>
<dbReference type="PROSITE" id="PS51123">
    <property type="entry name" value="OMPA_2"/>
    <property type="match status" value="1"/>
</dbReference>
<evidence type="ECO:0000313" key="5">
    <source>
        <dbReference type="Proteomes" id="UP000711407"/>
    </source>
</evidence>
<reference evidence="4" key="2">
    <citation type="submission" date="2021-09" db="EMBL/GenBank/DDBJ databases">
        <authorList>
            <person name="Gilroy R."/>
        </authorList>
    </citation>
    <scope>NUCLEOTIDE SEQUENCE</scope>
    <source>
        <strain evidence="4">4100</strain>
    </source>
</reference>
<dbReference type="PANTHER" id="PTHR30329">
    <property type="entry name" value="STATOR ELEMENT OF FLAGELLAR MOTOR COMPLEX"/>
    <property type="match status" value="1"/>
</dbReference>
<proteinExistence type="predicted"/>
<evidence type="ECO:0000256" key="1">
    <source>
        <dbReference type="PROSITE-ProRule" id="PRU00473"/>
    </source>
</evidence>
<dbReference type="GO" id="GO:0016020">
    <property type="term" value="C:membrane"/>
    <property type="evidence" value="ECO:0007669"/>
    <property type="project" value="UniProtKB-UniRule"/>
</dbReference>
<dbReference type="Proteomes" id="UP000711407">
    <property type="component" value="Unassembled WGS sequence"/>
</dbReference>
<evidence type="ECO:0000313" key="4">
    <source>
        <dbReference type="EMBL" id="HJE38696.1"/>
    </source>
</evidence>
<protein>
    <submittedName>
        <fullName evidence="4">OmpA family protein</fullName>
    </submittedName>
</protein>
<dbReference type="Pfam" id="PF00691">
    <property type="entry name" value="OmpA"/>
    <property type="match status" value="1"/>
</dbReference>
<organism evidence="4 5">
    <name type="scientific">Candidatus Amulumruptor caecigallinarius</name>
    <dbReference type="NCBI Taxonomy" id="2109911"/>
    <lineage>
        <taxon>Bacteria</taxon>
        <taxon>Pseudomonadati</taxon>
        <taxon>Bacteroidota</taxon>
        <taxon>Bacteroidia</taxon>
        <taxon>Bacteroidales</taxon>
        <taxon>Muribaculaceae</taxon>
        <taxon>Candidatus Amulumruptor</taxon>
    </lineage>
</organism>
<dbReference type="InterPro" id="IPR006665">
    <property type="entry name" value="OmpA-like"/>
</dbReference>
<evidence type="ECO:0000256" key="2">
    <source>
        <dbReference type="SAM" id="SignalP"/>
    </source>
</evidence>
<dbReference type="InterPro" id="IPR050330">
    <property type="entry name" value="Bact_OuterMem_StrucFunc"/>
</dbReference>
<dbReference type="SUPFAM" id="SSF103088">
    <property type="entry name" value="OmpA-like"/>
    <property type="match status" value="1"/>
</dbReference>
<name>A0A921JHQ1_9BACT</name>
<gene>
    <name evidence="4" type="ORF">K8V47_02895</name>
</gene>
<feature type="domain" description="OmpA-like" evidence="3">
    <location>
        <begin position="86"/>
        <end position="205"/>
    </location>
</feature>